<feature type="chain" id="PRO_5013280389" evidence="2">
    <location>
        <begin position="23"/>
        <end position="436"/>
    </location>
</feature>
<dbReference type="Proteomes" id="UP000198412">
    <property type="component" value="Unassembled WGS sequence"/>
</dbReference>
<keyword evidence="4" id="KW-1185">Reference proteome</keyword>
<accession>A0A238VNC8</accession>
<organism evidence="3 4">
    <name type="scientific">Lutibacter flavus</name>
    <dbReference type="NCBI Taxonomy" id="691689"/>
    <lineage>
        <taxon>Bacteria</taxon>
        <taxon>Pseudomonadati</taxon>
        <taxon>Bacteroidota</taxon>
        <taxon>Flavobacteriia</taxon>
        <taxon>Flavobacteriales</taxon>
        <taxon>Flavobacteriaceae</taxon>
        <taxon>Lutibacter</taxon>
    </lineage>
</organism>
<evidence type="ECO:0000256" key="2">
    <source>
        <dbReference type="SAM" id="SignalP"/>
    </source>
</evidence>
<gene>
    <name evidence="3" type="ORF">SAMN04488111_0781</name>
</gene>
<dbReference type="AlphaFoldDB" id="A0A238VNC8"/>
<dbReference type="RefSeq" id="WP_176420160.1">
    <property type="nucleotide sequence ID" value="NZ_FZNX01000001.1"/>
</dbReference>
<reference evidence="4" key="1">
    <citation type="submission" date="2017-06" db="EMBL/GenBank/DDBJ databases">
        <authorList>
            <person name="Varghese N."/>
            <person name="Submissions S."/>
        </authorList>
    </citation>
    <scope>NUCLEOTIDE SEQUENCE [LARGE SCALE GENOMIC DNA]</scope>
    <source>
        <strain evidence="4">DSM 27993</strain>
    </source>
</reference>
<dbReference type="EMBL" id="FZNX01000001">
    <property type="protein sequence ID" value="SNR35872.1"/>
    <property type="molecule type" value="Genomic_DNA"/>
</dbReference>
<sequence length="436" mass="47075">MKLEKLSLKISLLALIFIFAQCNEDTFVDDVLVADESAVEMSSKGKPDSTGETFGNNLSFPVIWSDGATKLLRGEMGTVNITGTWWGVWGEDPIDPQAPLYSCGPYIFGETEYCSEAEYKAYIQKDEFNNWQASNWIPDGTTIVDNIDWGDNLESIDWSIRSQIRTEVVLYKNVDPTVTEYAMRHADSWGVDEVHGLQTTLLDEIVYGPGDVATVFTDNARLTIQKLSIENIDELYQLNEQGERIGSNLTWRKGDGWTEASSYEGGDLVNDDPLFNMAVHEASDGPGYYNAEVNVKGKVIFGYTWNAKKLNDGEGYYRVTFSFDDDSGRELKTFFESGITNILLPIEEEEELSAKRIVPTSDEGDDSGEGTRGGDAVIDFDNNLTYMDILIIGKTTGSGGGGGIGGGGGTGGGNTGGGGGGNNGGGTGGGSGTGHN</sequence>
<evidence type="ECO:0000313" key="4">
    <source>
        <dbReference type="Proteomes" id="UP000198412"/>
    </source>
</evidence>
<keyword evidence="2" id="KW-0732">Signal</keyword>
<feature type="region of interest" description="Disordered" evidence="1">
    <location>
        <begin position="417"/>
        <end position="436"/>
    </location>
</feature>
<name>A0A238VNC8_9FLAO</name>
<protein>
    <submittedName>
        <fullName evidence="3">Uncharacterized protein</fullName>
    </submittedName>
</protein>
<evidence type="ECO:0000313" key="3">
    <source>
        <dbReference type="EMBL" id="SNR35872.1"/>
    </source>
</evidence>
<feature type="signal peptide" evidence="2">
    <location>
        <begin position="1"/>
        <end position="22"/>
    </location>
</feature>
<feature type="region of interest" description="Disordered" evidence="1">
    <location>
        <begin position="353"/>
        <end position="375"/>
    </location>
</feature>
<evidence type="ECO:0000256" key="1">
    <source>
        <dbReference type="SAM" id="MobiDB-lite"/>
    </source>
</evidence>
<proteinExistence type="predicted"/>